<dbReference type="InterPro" id="IPR001940">
    <property type="entry name" value="Peptidase_S1C"/>
</dbReference>
<feature type="compositionally biased region" description="Polar residues" evidence="3">
    <location>
        <begin position="128"/>
        <end position="151"/>
    </location>
</feature>
<dbReference type="GO" id="GO:0006508">
    <property type="term" value="P:proteolysis"/>
    <property type="evidence" value="ECO:0007669"/>
    <property type="project" value="UniProtKB-KW"/>
</dbReference>
<name>A0A918CIP6_9DEIO</name>
<reference evidence="6" key="1">
    <citation type="journal article" date="2014" name="Int. J. Syst. Evol. Microbiol.">
        <title>Complete genome sequence of Corynebacterium casei LMG S-19264T (=DSM 44701T), isolated from a smear-ripened cheese.</title>
        <authorList>
            <consortium name="US DOE Joint Genome Institute (JGI-PGF)"/>
            <person name="Walter F."/>
            <person name="Albersmeier A."/>
            <person name="Kalinowski J."/>
            <person name="Ruckert C."/>
        </authorList>
    </citation>
    <scope>NUCLEOTIDE SEQUENCE</scope>
    <source>
        <strain evidence="6">JCM 31311</strain>
    </source>
</reference>
<keyword evidence="4" id="KW-0812">Transmembrane</keyword>
<dbReference type="PANTHER" id="PTHR43343">
    <property type="entry name" value="PEPTIDASE S12"/>
    <property type="match status" value="1"/>
</dbReference>
<proteinExistence type="predicted"/>
<keyword evidence="2" id="KW-0378">Hydrolase</keyword>
<feature type="domain" description="PDZ" evidence="5">
    <location>
        <begin position="347"/>
        <end position="444"/>
    </location>
</feature>
<dbReference type="AlphaFoldDB" id="A0A918CIP6"/>
<dbReference type="SUPFAM" id="SSF50156">
    <property type="entry name" value="PDZ domain-like"/>
    <property type="match status" value="1"/>
</dbReference>
<dbReference type="PANTHER" id="PTHR43343:SF3">
    <property type="entry name" value="PROTEASE DO-LIKE 8, CHLOROPLASTIC"/>
    <property type="match status" value="1"/>
</dbReference>
<evidence type="ECO:0000256" key="1">
    <source>
        <dbReference type="ARBA" id="ARBA00022670"/>
    </source>
</evidence>
<keyword evidence="4" id="KW-0472">Membrane</keyword>
<comment type="caution">
    <text evidence="6">The sequence shown here is derived from an EMBL/GenBank/DDBJ whole genome shotgun (WGS) entry which is preliminary data.</text>
</comment>
<dbReference type="Pfam" id="PF13365">
    <property type="entry name" value="Trypsin_2"/>
    <property type="match status" value="1"/>
</dbReference>
<dbReference type="Gene3D" id="2.40.10.120">
    <property type="match status" value="1"/>
</dbReference>
<feature type="compositionally biased region" description="Polar residues" evidence="3">
    <location>
        <begin position="78"/>
        <end position="109"/>
    </location>
</feature>
<dbReference type="InterPro" id="IPR001478">
    <property type="entry name" value="PDZ"/>
</dbReference>
<organism evidence="6 7">
    <name type="scientific">Deinococcus ruber</name>
    <dbReference type="NCBI Taxonomy" id="1848197"/>
    <lineage>
        <taxon>Bacteria</taxon>
        <taxon>Thermotogati</taxon>
        <taxon>Deinococcota</taxon>
        <taxon>Deinococci</taxon>
        <taxon>Deinococcales</taxon>
        <taxon>Deinococcaceae</taxon>
        <taxon>Deinococcus</taxon>
    </lineage>
</organism>
<dbReference type="Pfam" id="PF13180">
    <property type="entry name" value="PDZ_2"/>
    <property type="match status" value="1"/>
</dbReference>
<evidence type="ECO:0000256" key="4">
    <source>
        <dbReference type="SAM" id="Phobius"/>
    </source>
</evidence>
<keyword evidence="7" id="KW-1185">Reference proteome</keyword>
<dbReference type="EMBL" id="BMQL01000037">
    <property type="protein sequence ID" value="GGR26034.1"/>
    <property type="molecule type" value="Genomic_DNA"/>
</dbReference>
<evidence type="ECO:0000313" key="6">
    <source>
        <dbReference type="EMBL" id="GGR26034.1"/>
    </source>
</evidence>
<feature type="region of interest" description="Disordered" evidence="3">
    <location>
        <begin position="31"/>
        <end position="151"/>
    </location>
</feature>
<evidence type="ECO:0000256" key="3">
    <source>
        <dbReference type="SAM" id="MobiDB-lite"/>
    </source>
</evidence>
<reference evidence="6" key="2">
    <citation type="submission" date="2020-09" db="EMBL/GenBank/DDBJ databases">
        <authorList>
            <person name="Sun Q."/>
            <person name="Ohkuma M."/>
        </authorList>
    </citation>
    <scope>NUCLEOTIDE SEQUENCE</scope>
    <source>
        <strain evidence="6">JCM 31311</strain>
    </source>
</reference>
<evidence type="ECO:0000313" key="7">
    <source>
        <dbReference type="Proteomes" id="UP000603865"/>
    </source>
</evidence>
<dbReference type="SMART" id="SM00228">
    <property type="entry name" value="PDZ"/>
    <property type="match status" value="1"/>
</dbReference>
<evidence type="ECO:0000259" key="5">
    <source>
        <dbReference type="PROSITE" id="PS50106"/>
    </source>
</evidence>
<dbReference type="GO" id="GO:0004252">
    <property type="term" value="F:serine-type endopeptidase activity"/>
    <property type="evidence" value="ECO:0007669"/>
    <property type="project" value="InterPro"/>
</dbReference>
<protein>
    <submittedName>
        <fullName evidence="6">Serine protease</fullName>
    </submittedName>
</protein>
<sequence length="461" mass="46341">MKLNRNWPLLALPVAAAIAVIPYLPSPERHQVALGQNDQTSQTQSSPAPSSAAPSNPSAATTAPSSTPQNSQPAPDLSGSQPNAAQPNDAQSSPYTSQQNSQDDPNWNPWQRGGPGDSADNGGDSFPFSAQSDPSAGNQGQLGSGTARSGTQANSALRQVYDRAVASAVRVNVGDSGIGSGFFMSADGLILTAAHVALGEPGAKLSVTTQDNQNLAATLVGYDEVRDLAVLKVQGSNLPALKLAASTPGVGAGVVAIGNSRGSFDGGRAGSVTALNVSLDATFPSNMVQSSMPLAPGDSGGPVLNAQGEVVGVSTAISNRGGNFASYFVPVTSSSALVRELVSGVRRGVPVLGISVADAQQSTGQSGVLVTAVSPGLGAATAGLKGGTVREFRDASGNVQQDISGADIIVGVDGRAVSTPSALVTYLRGKQVGDTVALRILRGDQTLTVNVKLSAKPTNQG</sequence>
<dbReference type="InterPro" id="IPR036034">
    <property type="entry name" value="PDZ_sf"/>
</dbReference>
<dbReference type="InterPro" id="IPR051201">
    <property type="entry name" value="Chloro_Bact_Ser_Proteases"/>
</dbReference>
<dbReference type="RefSeq" id="WP_189092477.1">
    <property type="nucleotide sequence ID" value="NZ_BMQL01000037.1"/>
</dbReference>
<keyword evidence="4" id="KW-1133">Transmembrane helix</keyword>
<dbReference type="Proteomes" id="UP000603865">
    <property type="component" value="Unassembled WGS sequence"/>
</dbReference>
<dbReference type="InterPro" id="IPR009003">
    <property type="entry name" value="Peptidase_S1_PA"/>
</dbReference>
<accession>A0A918CIP6</accession>
<dbReference type="SUPFAM" id="SSF50494">
    <property type="entry name" value="Trypsin-like serine proteases"/>
    <property type="match status" value="1"/>
</dbReference>
<dbReference type="Gene3D" id="2.30.42.10">
    <property type="match status" value="1"/>
</dbReference>
<feature type="compositionally biased region" description="Low complexity" evidence="3">
    <location>
        <begin position="39"/>
        <end position="75"/>
    </location>
</feature>
<keyword evidence="1 6" id="KW-0645">Protease</keyword>
<feature type="transmembrane region" description="Helical" evidence="4">
    <location>
        <begin position="7"/>
        <end position="24"/>
    </location>
</feature>
<dbReference type="PROSITE" id="PS50106">
    <property type="entry name" value="PDZ"/>
    <property type="match status" value="1"/>
</dbReference>
<evidence type="ECO:0000256" key="2">
    <source>
        <dbReference type="ARBA" id="ARBA00022801"/>
    </source>
</evidence>
<gene>
    <name evidence="6" type="ORF">GCM10008957_42110</name>
</gene>
<dbReference type="PRINTS" id="PR00834">
    <property type="entry name" value="PROTEASES2C"/>
</dbReference>